<protein>
    <submittedName>
        <fullName evidence="2">Uncharacterized protein</fullName>
    </submittedName>
</protein>
<evidence type="ECO:0000313" key="3">
    <source>
        <dbReference type="Proteomes" id="UP001054945"/>
    </source>
</evidence>
<evidence type="ECO:0000313" key="2">
    <source>
        <dbReference type="EMBL" id="GIY81235.1"/>
    </source>
</evidence>
<name>A0AAV4WEM9_CAEEX</name>
<organism evidence="2 3">
    <name type="scientific">Caerostris extrusa</name>
    <name type="common">Bark spider</name>
    <name type="synonym">Caerostris bankana</name>
    <dbReference type="NCBI Taxonomy" id="172846"/>
    <lineage>
        <taxon>Eukaryota</taxon>
        <taxon>Metazoa</taxon>
        <taxon>Ecdysozoa</taxon>
        <taxon>Arthropoda</taxon>
        <taxon>Chelicerata</taxon>
        <taxon>Arachnida</taxon>
        <taxon>Araneae</taxon>
        <taxon>Araneomorphae</taxon>
        <taxon>Entelegynae</taxon>
        <taxon>Araneoidea</taxon>
        <taxon>Araneidae</taxon>
        <taxon>Caerostris</taxon>
    </lineage>
</organism>
<dbReference type="AlphaFoldDB" id="A0AAV4WEM9"/>
<accession>A0AAV4WEM9</accession>
<feature type="region of interest" description="Disordered" evidence="1">
    <location>
        <begin position="66"/>
        <end position="86"/>
    </location>
</feature>
<reference evidence="2 3" key="1">
    <citation type="submission" date="2021-06" db="EMBL/GenBank/DDBJ databases">
        <title>Caerostris extrusa draft genome.</title>
        <authorList>
            <person name="Kono N."/>
            <person name="Arakawa K."/>
        </authorList>
    </citation>
    <scope>NUCLEOTIDE SEQUENCE [LARGE SCALE GENOMIC DNA]</scope>
</reference>
<sequence length="86" mass="9732">MFHLVAAFYPHINSTSPLASSACKLAYPDNCTHNRVLVPKLLAKTSKNFQNKRLWLNNLLLRTRKIHSHPDPQSITPTPKPAHPPE</sequence>
<proteinExistence type="predicted"/>
<comment type="caution">
    <text evidence="2">The sequence shown here is derived from an EMBL/GenBank/DDBJ whole genome shotgun (WGS) entry which is preliminary data.</text>
</comment>
<evidence type="ECO:0000256" key="1">
    <source>
        <dbReference type="SAM" id="MobiDB-lite"/>
    </source>
</evidence>
<dbReference type="EMBL" id="BPLR01016099">
    <property type="protein sequence ID" value="GIY81235.1"/>
    <property type="molecule type" value="Genomic_DNA"/>
</dbReference>
<gene>
    <name evidence="2" type="ORF">CEXT_597461</name>
</gene>
<dbReference type="Proteomes" id="UP001054945">
    <property type="component" value="Unassembled WGS sequence"/>
</dbReference>
<keyword evidence="3" id="KW-1185">Reference proteome</keyword>